<keyword evidence="3" id="KW-1185">Reference proteome</keyword>
<evidence type="ECO:0000313" key="2">
    <source>
        <dbReference type="EMBL" id="MFD2465586.1"/>
    </source>
</evidence>
<evidence type="ECO:0000313" key="3">
    <source>
        <dbReference type="Proteomes" id="UP001597419"/>
    </source>
</evidence>
<sequence length="59" mass="5821">MTGTAPASGGTDLAANVASGSAPSGRVKVGPGRPLPPGMLPPPSPMVQRLRERLGSTGR</sequence>
<reference evidence="3" key="1">
    <citation type="journal article" date="2019" name="Int. J. Syst. Evol. Microbiol.">
        <title>The Global Catalogue of Microorganisms (GCM) 10K type strain sequencing project: providing services to taxonomists for standard genome sequencing and annotation.</title>
        <authorList>
            <consortium name="The Broad Institute Genomics Platform"/>
            <consortium name="The Broad Institute Genome Sequencing Center for Infectious Disease"/>
            <person name="Wu L."/>
            <person name="Ma J."/>
        </authorList>
    </citation>
    <scope>NUCLEOTIDE SEQUENCE [LARGE SCALE GENOMIC DNA]</scope>
    <source>
        <strain evidence="3">CGMCC 4.7643</strain>
    </source>
</reference>
<evidence type="ECO:0000256" key="1">
    <source>
        <dbReference type="SAM" id="MobiDB-lite"/>
    </source>
</evidence>
<comment type="caution">
    <text evidence="2">The sequence shown here is derived from an EMBL/GenBank/DDBJ whole genome shotgun (WGS) entry which is preliminary data.</text>
</comment>
<dbReference type="Proteomes" id="UP001597419">
    <property type="component" value="Unassembled WGS sequence"/>
</dbReference>
<dbReference type="RefSeq" id="WP_345408991.1">
    <property type="nucleotide sequence ID" value="NZ_BAABHG010000033.1"/>
</dbReference>
<organism evidence="2 3">
    <name type="scientific">Amycolatopsis samaneae</name>
    <dbReference type="NCBI Taxonomy" id="664691"/>
    <lineage>
        <taxon>Bacteria</taxon>
        <taxon>Bacillati</taxon>
        <taxon>Actinomycetota</taxon>
        <taxon>Actinomycetes</taxon>
        <taxon>Pseudonocardiales</taxon>
        <taxon>Pseudonocardiaceae</taxon>
        <taxon>Amycolatopsis</taxon>
    </lineage>
</organism>
<feature type="compositionally biased region" description="Basic and acidic residues" evidence="1">
    <location>
        <begin position="49"/>
        <end position="59"/>
    </location>
</feature>
<name>A0ABW5GXM3_9PSEU</name>
<gene>
    <name evidence="2" type="ORF">ACFSYJ_43745</name>
</gene>
<dbReference type="EMBL" id="JBHUKU010000034">
    <property type="protein sequence ID" value="MFD2465586.1"/>
    <property type="molecule type" value="Genomic_DNA"/>
</dbReference>
<feature type="compositionally biased region" description="Pro residues" evidence="1">
    <location>
        <begin position="33"/>
        <end position="45"/>
    </location>
</feature>
<accession>A0ABW5GXM3</accession>
<feature type="region of interest" description="Disordered" evidence="1">
    <location>
        <begin position="1"/>
        <end position="59"/>
    </location>
</feature>
<proteinExistence type="predicted"/>
<protein>
    <submittedName>
        <fullName evidence="2">Uncharacterized protein</fullName>
    </submittedName>
</protein>